<dbReference type="PANTHER" id="PTHR33204">
    <property type="entry name" value="TRANSCRIPTIONAL REGULATOR, MARR FAMILY"/>
    <property type="match status" value="1"/>
</dbReference>
<dbReference type="AlphaFoldDB" id="A0A4R5NB30"/>
<dbReference type="PROSITE" id="PS51118">
    <property type="entry name" value="HTH_HXLR"/>
    <property type="match status" value="1"/>
</dbReference>
<dbReference type="STRING" id="907931.GCA_000165675_00382"/>
<feature type="domain" description="HTH hxlR-type" evidence="4">
    <location>
        <begin position="9"/>
        <end position="105"/>
    </location>
</feature>
<comment type="caution">
    <text evidence="5">The sequence shown here is derived from an EMBL/GenBank/DDBJ whole genome shotgun (WGS) entry which is preliminary data.</text>
</comment>
<reference evidence="5 6" key="1">
    <citation type="journal article" date="2019" name="Appl. Microbiol. Biotechnol.">
        <title>Uncovering carbohydrate metabolism through a genotype-phenotype association study of 56 lactic acid bacteria genomes.</title>
        <authorList>
            <person name="Buron-Moles G."/>
            <person name="Chailyan A."/>
            <person name="Dolejs I."/>
            <person name="Forster J."/>
            <person name="Miks M.H."/>
        </authorList>
    </citation>
    <scope>NUCLEOTIDE SEQUENCE [LARGE SCALE GENOMIC DNA]</scope>
    <source>
        <strain evidence="5 6">ATCC 700006</strain>
    </source>
</reference>
<dbReference type="GO" id="GO:0003677">
    <property type="term" value="F:DNA binding"/>
    <property type="evidence" value="ECO:0007669"/>
    <property type="project" value="UniProtKB-KW"/>
</dbReference>
<evidence type="ECO:0000259" key="4">
    <source>
        <dbReference type="PROSITE" id="PS51118"/>
    </source>
</evidence>
<keyword evidence="1" id="KW-0805">Transcription regulation</keyword>
<gene>
    <name evidence="5" type="ORF">C5L23_000889</name>
</gene>
<name>A0A4R5NB30_9LACO</name>
<dbReference type="SUPFAM" id="SSF46785">
    <property type="entry name" value="Winged helix' DNA-binding domain"/>
    <property type="match status" value="1"/>
</dbReference>
<keyword evidence="3" id="KW-0804">Transcription</keyword>
<sequence>MQSTNNWSCGITKIIDTFSGKWQLNILWTIHKNEGIGFNKLRKNIDGISNISLVRSLNILLKDKYISKKIIGDVPPFQSEYHLTNKAKSLLPLLLSLNDWGKHSL</sequence>
<evidence type="ECO:0000313" key="6">
    <source>
        <dbReference type="Proteomes" id="UP000295681"/>
    </source>
</evidence>
<dbReference type="InterPro" id="IPR036388">
    <property type="entry name" value="WH-like_DNA-bd_sf"/>
</dbReference>
<evidence type="ECO:0000313" key="5">
    <source>
        <dbReference type="EMBL" id="TDG69427.1"/>
    </source>
</evidence>
<evidence type="ECO:0000256" key="2">
    <source>
        <dbReference type="ARBA" id="ARBA00023125"/>
    </source>
</evidence>
<dbReference type="EMBL" id="PUFI01000005">
    <property type="protein sequence ID" value="TDG69427.1"/>
    <property type="molecule type" value="Genomic_DNA"/>
</dbReference>
<dbReference type="InterPro" id="IPR002577">
    <property type="entry name" value="HTH_HxlR"/>
</dbReference>
<dbReference type="Pfam" id="PF01638">
    <property type="entry name" value="HxlR"/>
    <property type="match status" value="1"/>
</dbReference>
<evidence type="ECO:0000256" key="1">
    <source>
        <dbReference type="ARBA" id="ARBA00023015"/>
    </source>
</evidence>
<dbReference type="Gene3D" id="1.10.10.10">
    <property type="entry name" value="Winged helix-like DNA-binding domain superfamily/Winged helix DNA-binding domain"/>
    <property type="match status" value="1"/>
</dbReference>
<proteinExistence type="predicted"/>
<accession>A0A4R5NB30</accession>
<dbReference type="RefSeq" id="WP_133264153.1">
    <property type="nucleotide sequence ID" value="NZ_JAGYGP010000006.1"/>
</dbReference>
<dbReference type="PANTHER" id="PTHR33204:SF29">
    <property type="entry name" value="TRANSCRIPTIONAL REGULATOR"/>
    <property type="match status" value="1"/>
</dbReference>
<dbReference type="Proteomes" id="UP000295681">
    <property type="component" value="Unassembled WGS sequence"/>
</dbReference>
<dbReference type="InterPro" id="IPR036390">
    <property type="entry name" value="WH_DNA-bd_sf"/>
</dbReference>
<organism evidence="5 6">
    <name type="scientific">Leuconostoc fallax</name>
    <dbReference type="NCBI Taxonomy" id="1251"/>
    <lineage>
        <taxon>Bacteria</taxon>
        <taxon>Bacillati</taxon>
        <taxon>Bacillota</taxon>
        <taxon>Bacilli</taxon>
        <taxon>Lactobacillales</taxon>
        <taxon>Lactobacillaceae</taxon>
        <taxon>Leuconostoc</taxon>
    </lineage>
</organism>
<keyword evidence="2" id="KW-0238">DNA-binding</keyword>
<protein>
    <recommendedName>
        <fullName evidence="4">HTH hxlR-type domain-containing protein</fullName>
    </recommendedName>
</protein>
<keyword evidence="6" id="KW-1185">Reference proteome</keyword>
<evidence type="ECO:0000256" key="3">
    <source>
        <dbReference type="ARBA" id="ARBA00023163"/>
    </source>
</evidence>